<organism evidence="6 7">
    <name type="scientific">Caldalkalibacillus horti</name>
    <dbReference type="NCBI Taxonomy" id="77523"/>
    <lineage>
        <taxon>Bacteria</taxon>
        <taxon>Bacillati</taxon>
        <taxon>Bacillota</taxon>
        <taxon>Bacilli</taxon>
        <taxon>Bacillales</taxon>
        <taxon>Bacillaceae</taxon>
        <taxon>Caldalkalibacillus</taxon>
    </lineage>
</organism>
<keyword evidence="1 4" id="KW-0540">Nuclease</keyword>
<name>A0ABT9VYG7_9BACI</name>
<dbReference type="EC" id="3.1.26.-" evidence="4"/>
<protein>
    <recommendedName>
        <fullName evidence="4">Mini-ribonuclease 3</fullName>
        <shortName evidence="4">Mini-3</shortName>
        <shortName evidence="4">Mini-RNase 3</shortName>
        <ecNumber evidence="4">3.1.26.-</ecNumber>
    </recommendedName>
    <alternativeName>
        <fullName evidence="4">Mini-RNase III</fullName>
        <shortName evidence="4">Mini-III</shortName>
    </alternativeName>
</protein>
<dbReference type="SUPFAM" id="SSF69065">
    <property type="entry name" value="RNase III domain-like"/>
    <property type="match status" value="1"/>
</dbReference>
<comment type="caution">
    <text evidence="6">The sequence shown here is derived from an EMBL/GenBank/DDBJ whole genome shotgun (WGS) entry which is preliminary data.</text>
</comment>
<comment type="subcellular location">
    <subcellularLocation>
        <location evidence="4">Cytoplasm</location>
    </subcellularLocation>
</comment>
<evidence type="ECO:0000259" key="5">
    <source>
        <dbReference type="Pfam" id="PF00636"/>
    </source>
</evidence>
<feature type="active site" evidence="4">
    <location>
        <position position="26"/>
    </location>
</feature>
<dbReference type="Gene3D" id="1.10.1520.10">
    <property type="entry name" value="Ribonuclease III domain"/>
    <property type="match status" value="1"/>
</dbReference>
<accession>A0ABT9VYG7</accession>
<keyword evidence="4" id="KW-0460">Magnesium</keyword>
<dbReference type="InterPro" id="IPR000999">
    <property type="entry name" value="RNase_III_dom"/>
</dbReference>
<evidence type="ECO:0000256" key="3">
    <source>
        <dbReference type="ARBA" id="ARBA00022801"/>
    </source>
</evidence>
<dbReference type="HAMAP" id="MF_01468">
    <property type="entry name" value="RNase_Mini_III"/>
    <property type="match status" value="1"/>
</dbReference>
<evidence type="ECO:0000313" key="7">
    <source>
        <dbReference type="Proteomes" id="UP001235840"/>
    </source>
</evidence>
<keyword evidence="4" id="KW-0699">rRNA-binding</keyword>
<evidence type="ECO:0000256" key="2">
    <source>
        <dbReference type="ARBA" id="ARBA00022759"/>
    </source>
</evidence>
<keyword evidence="4" id="KW-0963">Cytoplasm</keyword>
<dbReference type="PIRSF" id="PIRSF005520">
    <property type="entry name" value="UCP005520"/>
    <property type="match status" value="1"/>
</dbReference>
<proteinExistence type="inferred from homology"/>
<dbReference type="PANTHER" id="PTHR34276:SF1">
    <property type="entry name" value="MINI-RIBONUCLEASE 3"/>
    <property type="match status" value="1"/>
</dbReference>
<reference evidence="6 7" key="1">
    <citation type="submission" date="2023-07" db="EMBL/GenBank/DDBJ databases">
        <title>Genomic Encyclopedia of Type Strains, Phase IV (KMG-IV): sequencing the most valuable type-strain genomes for metagenomic binning, comparative biology and taxonomic classification.</title>
        <authorList>
            <person name="Goeker M."/>
        </authorList>
    </citation>
    <scope>NUCLEOTIDE SEQUENCE [LARGE SCALE GENOMIC DNA]</scope>
    <source>
        <strain evidence="6 7">DSM 12751</strain>
    </source>
</reference>
<keyword evidence="4" id="KW-0698">rRNA processing</keyword>
<comment type="function">
    <text evidence="4">Involved in correct processing of both the 5' and 3' ends of 23S rRNA precursor. Processes 30S rRNA precursor transcript even in absence of ribonuclease 3 (Rnc); Rnc processes 30S rRNA into smaller rRNA precursors.</text>
</comment>
<feature type="domain" description="RNase III" evidence="5">
    <location>
        <begin position="20"/>
        <end position="119"/>
    </location>
</feature>
<dbReference type="Pfam" id="PF00636">
    <property type="entry name" value="Ribonuclease_3"/>
    <property type="match status" value="1"/>
</dbReference>
<comment type="cofactor">
    <cofactor evidence="4">
        <name>Mg(2+)</name>
        <dbReference type="ChEBI" id="CHEBI:18420"/>
    </cofactor>
</comment>
<evidence type="ECO:0000313" key="6">
    <source>
        <dbReference type="EMBL" id="MDQ0166044.1"/>
    </source>
</evidence>
<gene>
    <name evidence="4" type="primary">mrnC</name>
    <name evidence="6" type="ORF">J2S11_001945</name>
</gene>
<dbReference type="Proteomes" id="UP001235840">
    <property type="component" value="Unassembled WGS sequence"/>
</dbReference>
<comment type="similarity">
    <text evidence="4">Belongs to the MrnC RNase family.</text>
</comment>
<dbReference type="GO" id="GO:0016787">
    <property type="term" value="F:hydrolase activity"/>
    <property type="evidence" value="ECO:0007669"/>
    <property type="project" value="UniProtKB-KW"/>
</dbReference>
<keyword evidence="3 4" id="KW-0378">Hydrolase</keyword>
<sequence length="144" mass="16217">MSEMINQKLPKDPFQYNGLALAYMGDAVYEIYVRRHLLHLGGTKAHMLHVQATSYVSAKAQAHVLADILERGCLTERELDVVKRGRNAKSGTSPKNTELKIYRQSTAFESLIGYLYLMDQNDRLEEIISMAFSILEGKGEAGHE</sequence>
<keyword evidence="4" id="KW-0694">RNA-binding</keyword>
<keyword evidence="7" id="KW-1185">Reference proteome</keyword>
<evidence type="ECO:0000256" key="4">
    <source>
        <dbReference type="HAMAP-Rule" id="MF_01468"/>
    </source>
</evidence>
<keyword evidence="4" id="KW-0690">Ribosome biogenesis</keyword>
<keyword evidence="2 4" id="KW-0255">Endonuclease</keyword>
<evidence type="ECO:0000256" key="1">
    <source>
        <dbReference type="ARBA" id="ARBA00022722"/>
    </source>
</evidence>
<comment type="subunit">
    <text evidence="4">Homodimer.</text>
</comment>
<dbReference type="PANTHER" id="PTHR34276">
    <property type="entry name" value="MINI-RIBONUCLEASE 3"/>
    <property type="match status" value="1"/>
</dbReference>
<dbReference type="InterPro" id="IPR036389">
    <property type="entry name" value="RNase_III_sf"/>
</dbReference>
<dbReference type="EMBL" id="JAUSTY010000007">
    <property type="protein sequence ID" value="MDQ0166044.1"/>
    <property type="molecule type" value="Genomic_DNA"/>
</dbReference>
<dbReference type="InterPro" id="IPR008226">
    <property type="entry name" value="Mini3_fam"/>
</dbReference>